<feature type="transmembrane region" description="Helical" evidence="1">
    <location>
        <begin position="55"/>
        <end position="77"/>
    </location>
</feature>
<organism evidence="2 3">
    <name type="scientific">Methanolobus zinderi</name>
    <dbReference type="NCBI Taxonomy" id="536044"/>
    <lineage>
        <taxon>Archaea</taxon>
        <taxon>Methanobacteriati</taxon>
        <taxon>Methanobacteriota</taxon>
        <taxon>Stenosarchaea group</taxon>
        <taxon>Methanomicrobia</taxon>
        <taxon>Methanosarcinales</taxon>
        <taxon>Methanosarcinaceae</taxon>
        <taxon>Methanolobus</taxon>
    </lineage>
</organism>
<feature type="transmembrane region" description="Helical" evidence="1">
    <location>
        <begin position="162"/>
        <end position="181"/>
    </location>
</feature>
<feature type="transmembrane region" description="Helical" evidence="1">
    <location>
        <begin position="97"/>
        <end position="116"/>
    </location>
</feature>
<evidence type="ECO:0000256" key="1">
    <source>
        <dbReference type="SAM" id="Phobius"/>
    </source>
</evidence>
<reference evidence="2 3" key="1">
    <citation type="submission" date="2020-06" db="EMBL/GenBank/DDBJ databases">
        <title>Methanolobus halotolerans sp. nov., isolated from a saline lake Tus in Siberia.</title>
        <authorList>
            <person name="Shen Y."/>
            <person name="Chen S.-C."/>
            <person name="Lai M.-C."/>
            <person name="Huang H.-H."/>
            <person name="Chiu H.-H."/>
            <person name="Tang S.-L."/>
            <person name="Rogozin D.Y."/>
            <person name="Degermendzhy A.G."/>
        </authorList>
    </citation>
    <scope>NUCLEOTIDE SEQUENCE [LARGE SCALE GENOMIC DNA]</scope>
    <source>
        <strain evidence="2 3">DSM 21339</strain>
    </source>
</reference>
<proteinExistence type="predicted"/>
<evidence type="ECO:0000313" key="3">
    <source>
        <dbReference type="Proteomes" id="UP000509594"/>
    </source>
</evidence>
<gene>
    <name evidence="2" type="ORF">HWN40_03990</name>
</gene>
<keyword evidence="1" id="KW-1133">Transmembrane helix</keyword>
<evidence type="ECO:0000313" key="2">
    <source>
        <dbReference type="EMBL" id="QLC49478.1"/>
    </source>
</evidence>
<accession>A0A7D5E770</accession>
<keyword evidence="1" id="KW-0812">Transmembrane</keyword>
<feature type="transmembrane region" description="Helical" evidence="1">
    <location>
        <begin position="15"/>
        <end position="34"/>
    </location>
</feature>
<dbReference type="Proteomes" id="UP000509594">
    <property type="component" value="Chromosome"/>
</dbReference>
<dbReference type="GeneID" id="55820807"/>
<dbReference type="RefSeq" id="WP_176964541.1">
    <property type="nucleotide sequence ID" value="NZ_CP058215.1"/>
</dbReference>
<dbReference type="EMBL" id="CP058215">
    <property type="protein sequence ID" value="QLC49478.1"/>
    <property type="molecule type" value="Genomic_DNA"/>
</dbReference>
<keyword evidence="3" id="KW-1185">Reference proteome</keyword>
<dbReference type="AlphaFoldDB" id="A0A7D5E770"/>
<feature type="transmembrane region" description="Helical" evidence="1">
    <location>
        <begin position="128"/>
        <end position="150"/>
    </location>
</feature>
<name>A0A7D5E770_9EURY</name>
<protein>
    <submittedName>
        <fullName evidence="2">Uncharacterized protein</fullName>
    </submittedName>
</protein>
<dbReference type="KEGG" id="mzi:HWN40_03990"/>
<sequence length="214" mass="25347">MEDYFASIIFGSIDIRLLSIMIVTGFLIFIMYFYRSELWDSFSDFDKLSFSITCGFIVLLGLVIPLARIIFTLNYFFNGYDFVNIGTEEIIRTYKQICSFLLFGIFVLLFISHKPLYENERIFKKIFVGYLLFVIFLSFLDIELVLAIMFTQFRDYYPHVNGNISTSIFFMSLFFCVYLAVHKKSIPAIFKEIKLLSFKCRMKKRCLFLYSCFC</sequence>
<keyword evidence="1" id="KW-0472">Membrane</keyword>